<dbReference type="Proteomes" id="UP001164746">
    <property type="component" value="Chromosome 17"/>
</dbReference>
<organism evidence="1 2">
    <name type="scientific">Mya arenaria</name>
    <name type="common">Soft-shell clam</name>
    <dbReference type="NCBI Taxonomy" id="6604"/>
    <lineage>
        <taxon>Eukaryota</taxon>
        <taxon>Metazoa</taxon>
        <taxon>Spiralia</taxon>
        <taxon>Lophotrochozoa</taxon>
        <taxon>Mollusca</taxon>
        <taxon>Bivalvia</taxon>
        <taxon>Autobranchia</taxon>
        <taxon>Heteroconchia</taxon>
        <taxon>Euheterodonta</taxon>
        <taxon>Imparidentia</taxon>
        <taxon>Neoheterodontei</taxon>
        <taxon>Myida</taxon>
        <taxon>Myoidea</taxon>
        <taxon>Myidae</taxon>
        <taxon>Mya</taxon>
    </lineage>
</organism>
<evidence type="ECO:0000313" key="1">
    <source>
        <dbReference type="EMBL" id="WAR31096.1"/>
    </source>
</evidence>
<evidence type="ECO:0000313" key="2">
    <source>
        <dbReference type="Proteomes" id="UP001164746"/>
    </source>
</evidence>
<name>A0ABY7GDQ2_MYAAR</name>
<proteinExistence type="predicted"/>
<dbReference type="EMBL" id="CP111028">
    <property type="protein sequence ID" value="WAR31096.1"/>
    <property type="molecule type" value="Genomic_DNA"/>
</dbReference>
<sequence length="26" mass="3177">MLCHYIDMKLLHTKPSWPVQMTQTHH</sequence>
<reference evidence="1" key="1">
    <citation type="submission" date="2022-11" db="EMBL/GenBank/DDBJ databases">
        <title>Centuries of genome instability and evolution in soft-shell clam transmissible cancer (bioRxiv).</title>
        <authorList>
            <person name="Hart S.F.M."/>
            <person name="Yonemitsu M.A."/>
            <person name="Giersch R.M."/>
            <person name="Beal B.F."/>
            <person name="Arriagada G."/>
            <person name="Davis B.W."/>
            <person name="Ostrander E.A."/>
            <person name="Goff S.P."/>
            <person name="Metzger M.J."/>
        </authorList>
    </citation>
    <scope>NUCLEOTIDE SEQUENCE</scope>
    <source>
        <strain evidence="1">MELC-2E11</strain>
        <tissue evidence="1">Siphon/mantle</tissue>
    </source>
</reference>
<protein>
    <submittedName>
        <fullName evidence="1">Uncharacterized protein</fullName>
    </submittedName>
</protein>
<keyword evidence="2" id="KW-1185">Reference proteome</keyword>
<gene>
    <name evidence="1" type="ORF">MAR_033638</name>
</gene>
<accession>A0ABY7GDQ2</accession>